<feature type="region of interest" description="Disordered" evidence="2">
    <location>
        <begin position="1"/>
        <end position="22"/>
    </location>
</feature>
<dbReference type="AlphaFoldDB" id="A0A7R9M9Y0"/>
<feature type="non-terminal residue" evidence="3">
    <location>
        <position position="170"/>
    </location>
</feature>
<feature type="compositionally biased region" description="Acidic residues" evidence="2">
    <location>
        <begin position="9"/>
        <end position="18"/>
    </location>
</feature>
<dbReference type="EMBL" id="CAJPVJ010009141">
    <property type="protein sequence ID" value="CAG2172381.1"/>
    <property type="molecule type" value="Genomic_DNA"/>
</dbReference>
<dbReference type="EMBL" id="OC923966">
    <property type="protein sequence ID" value="CAD7655194.1"/>
    <property type="molecule type" value="Genomic_DNA"/>
</dbReference>
<gene>
    <name evidence="3" type="ORF">ONB1V03_LOCUS11838</name>
</gene>
<dbReference type="PANTHER" id="PTHR11034">
    <property type="entry name" value="N-MYC DOWNSTREAM REGULATED"/>
    <property type="match status" value="1"/>
</dbReference>
<dbReference type="Pfam" id="PF03096">
    <property type="entry name" value="Ndr"/>
    <property type="match status" value="1"/>
</dbReference>
<organism evidence="3">
    <name type="scientific">Oppiella nova</name>
    <dbReference type="NCBI Taxonomy" id="334625"/>
    <lineage>
        <taxon>Eukaryota</taxon>
        <taxon>Metazoa</taxon>
        <taxon>Ecdysozoa</taxon>
        <taxon>Arthropoda</taxon>
        <taxon>Chelicerata</taxon>
        <taxon>Arachnida</taxon>
        <taxon>Acari</taxon>
        <taxon>Acariformes</taxon>
        <taxon>Sarcoptiformes</taxon>
        <taxon>Oribatida</taxon>
        <taxon>Brachypylina</taxon>
        <taxon>Oppioidea</taxon>
        <taxon>Oppiidae</taxon>
        <taxon>Oppiella</taxon>
    </lineage>
</organism>
<comment type="similarity">
    <text evidence="1">Belongs to the NDRG family.</text>
</comment>
<protein>
    <submittedName>
        <fullName evidence="3">Uncharacterized protein</fullName>
    </submittedName>
</protein>
<evidence type="ECO:0000256" key="1">
    <source>
        <dbReference type="ARBA" id="ARBA00005598"/>
    </source>
</evidence>
<accession>A0A7R9M9Y0</accession>
<name>A0A7R9M9Y0_9ACAR</name>
<evidence type="ECO:0000313" key="4">
    <source>
        <dbReference type="Proteomes" id="UP000728032"/>
    </source>
</evidence>
<keyword evidence="4" id="KW-1185">Reference proteome</keyword>
<dbReference type="Proteomes" id="UP000728032">
    <property type="component" value="Unassembled WGS sequence"/>
</dbReference>
<reference evidence="3" key="1">
    <citation type="submission" date="2020-11" db="EMBL/GenBank/DDBJ databases">
        <authorList>
            <person name="Tran Van P."/>
        </authorList>
    </citation>
    <scope>NUCLEOTIDE SEQUENCE</scope>
</reference>
<evidence type="ECO:0000256" key="2">
    <source>
        <dbReference type="SAM" id="MobiDB-lite"/>
    </source>
</evidence>
<dbReference type="OrthoDB" id="191979at2759"/>
<evidence type="ECO:0000313" key="3">
    <source>
        <dbReference type="EMBL" id="CAD7655194.1"/>
    </source>
</evidence>
<sequence>MSARPLTSESDDYEDVEETDKVKTKNEVMGHHYITITPRGLSNLTLYRYEIKTEKSGVLNIYVQGNIASITLTTPLYRYEIKTEKSGVLNIYVQGNIASITLTTPVFMTVHDLGSNHTEFHKLVEHPCMAKLKARSVWIHVDLPGQEFDAPDLPEGFTFPSMDQIADDLL</sequence>
<dbReference type="InterPro" id="IPR004142">
    <property type="entry name" value="NDRG"/>
</dbReference>
<dbReference type="Gene3D" id="3.40.50.1820">
    <property type="entry name" value="alpha/beta hydrolase"/>
    <property type="match status" value="1"/>
</dbReference>
<proteinExistence type="inferred from homology"/>
<dbReference type="InterPro" id="IPR029058">
    <property type="entry name" value="AB_hydrolase_fold"/>
</dbReference>